<dbReference type="KEGG" id="dtl:H8F01_00860"/>
<dbReference type="PANTHER" id="PTHR45900">
    <property type="entry name" value="RECA"/>
    <property type="match status" value="1"/>
</dbReference>
<dbReference type="InterPro" id="IPR049428">
    <property type="entry name" value="RecA-like_N"/>
</dbReference>
<dbReference type="PROSITE" id="PS50163">
    <property type="entry name" value="RECA_3"/>
    <property type="match status" value="1"/>
</dbReference>
<dbReference type="AlphaFoldDB" id="A0A7G8Q4Q6"/>
<dbReference type="InterPro" id="IPR013765">
    <property type="entry name" value="DNA_recomb/repair_RecA"/>
</dbReference>
<dbReference type="GO" id="GO:0005829">
    <property type="term" value="C:cytosol"/>
    <property type="evidence" value="ECO:0007669"/>
    <property type="project" value="TreeGrafter"/>
</dbReference>
<evidence type="ECO:0000313" key="9">
    <source>
        <dbReference type="EMBL" id="QNK01764.1"/>
    </source>
</evidence>
<dbReference type="Gene3D" id="3.40.50.300">
    <property type="entry name" value="P-loop containing nucleotide triphosphate hydrolases"/>
    <property type="match status" value="1"/>
</dbReference>
<dbReference type="GO" id="GO:0009432">
    <property type="term" value="P:SOS response"/>
    <property type="evidence" value="ECO:0007669"/>
    <property type="project" value="UniProtKB-KW"/>
</dbReference>
<evidence type="ECO:0000256" key="1">
    <source>
        <dbReference type="ARBA" id="ARBA00009391"/>
    </source>
</evidence>
<feature type="domain" description="RecA family profile 2" evidence="8">
    <location>
        <begin position="211"/>
        <end position="283"/>
    </location>
</feature>
<keyword evidence="4 7" id="KW-0067">ATP-binding</keyword>
<dbReference type="PRINTS" id="PR00142">
    <property type="entry name" value="RECA"/>
</dbReference>
<reference evidence="9 10" key="1">
    <citation type="submission" date="2020-08" db="EMBL/GenBank/DDBJ databases">
        <title>Dyella sp. G9 isolated from forest soil.</title>
        <authorList>
            <person name="Fu J."/>
            <person name="Qiu L."/>
        </authorList>
    </citation>
    <scope>NUCLEOTIDE SEQUENCE [LARGE SCALE GENOMIC DNA]</scope>
    <source>
        <strain evidence="9 10">G9</strain>
    </source>
</reference>
<dbReference type="Proteomes" id="UP000515873">
    <property type="component" value="Chromosome"/>
</dbReference>
<keyword evidence="7" id="KW-0227">DNA damage</keyword>
<evidence type="ECO:0000256" key="3">
    <source>
        <dbReference type="ARBA" id="ARBA00022741"/>
    </source>
</evidence>
<dbReference type="GO" id="GO:0008094">
    <property type="term" value="F:ATP-dependent activity, acting on DNA"/>
    <property type="evidence" value="ECO:0007669"/>
    <property type="project" value="InterPro"/>
</dbReference>
<keyword evidence="10" id="KW-1185">Reference proteome</keyword>
<dbReference type="PANTHER" id="PTHR45900:SF1">
    <property type="entry name" value="MITOCHONDRIAL DNA REPAIR PROTEIN RECA HOMOLOG-RELATED"/>
    <property type="match status" value="1"/>
</dbReference>
<dbReference type="GO" id="GO:0006310">
    <property type="term" value="P:DNA recombination"/>
    <property type="evidence" value="ECO:0007669"/>
    <property type="project" value="UniProtKB-KW"/>
</dbReference>
<evidence type="ECO:0000256" key="2">
    <source>
        <dbReference type="ARBA" id="ARBA00015553"/>
    </source>
</evidence>
<keyword evidence="5 7" id="KW-0233">DNA recombination</keyword>
<dbReference type="SMART" id="SM00382">
    <property type="entry name" value="AAA"/>
    <property type="match status" value="1"/>
</dbReference>
<evidence type="ECO:0000256" key="6">
    <source>
        <dbReference type="ARBA" id="ARBA00023236"/>
    </source>
</evidence>
<keyword evidence="7" id="KW-0238">DNA-binding</keyword>
<dbReference type="EMBL" id="CP060412">
    <property type="protein sequence ID" value="QNK01764.1"/>
    <property type="molecule type" value="Genomic_DNA"/>
</dbReference>
<dbReference type="SUPFAM" id="SSF52540">
    <property type="entry name" value="P-loop containing nucleoside triphosphate hydrolases"/>
    <property type="match status" value="1"/>
</dbReference>
<keyword evidence="3 7" id="KW-0547">Nucleotide-binding</keyword>
<dbReference type="GO" id="GO:0005524">
    <property type="term" value="F:ATP binding"/>
    <property type="evidence" value="ECO:0007669"/>
    <property type="project" value="UniProtKB-KW"/>
</dbReference>
<evidence type="ECO:0000259" key="8">
    <source>
        <dbReference type="PROSITE" id="PS50163"/>
    </source>
</evidence>
<dbReference type="InterPro" id="IPR027417">
    <property type="entry name" value="P-loop_NTPase"/>
</dbReference>
<dbReference type="InterPro" id="IPR020587">
    <property type="entry name" value="RecA_monomer-monomer_interface"/>
</dbReference>
<protein>
    <recommendedName>
        <fullName evidence="2">Protein RecA</fullName>
    </recommendedName>
</protein>
<dbReference type="GO" id="GO:0006281">
    <property type="term" value="P:DNA repair"/>
    <property type="evidence" value="ECO:0007669"/>
    <property type="project" value="InterPro"/>
</dbReference>
<organism evidence="9 10">
    <name type="scientific">Dyella telluris</name>
    <dbReference type="NCBI Taxonomy" id="2763498"/>
    <lineage>
        <taxon>Bacteria</taxon>
        <taxon>Pseudomonadati</taxon>
        <taxon>Pseudomonadota</taxon>
        <taxon>Gammaproteobacteria</taxon>
        <taxon>Lysobacterales</taxon>
        <taxon>Rhodanobacteraceae</taxon>
        <taxon>Dyella</taxon>
    </lineage>
</organism>
<dbReference type="InterPro" id="IPR003593">
    <property type="entry name" value="AAA+_ATPase"/>
</dbReference>
<evidence type="ECO:0000313" key="10">
    <source>
        <dbReference type="Proteomes" id="UP000515873"/>
    </source>
</evidence>
<evidence type="ECO:0000256" key="4">
    <source>
        <dbReference type="ARBA" id="ARBA00022840"/>
    </source>
</evidence>
<evidence type="ECO:0000256" key="5">
    <source>
        <dbReference type="ARBA" id="ARBA00023172"/>
    </source>
</evidence>
<comment type="similarity">
    <text evidence="1 7">Belongs to the RecA family.</text>
</comment>
<keyword evidence="6" id="KW-0742">SOS response</keyword>
<dbReference type="Pfam" id="PF00154">
    <property type="entry name" value="RecA_N"/>
    <property type="match status" value="1"/>
</dbReference>
<name>A0A7G8Q4Q6_9GAMM</name>
<proteinExistence type="inferred from homology"/>
<sequence>MSKELDLASLVAAAIGENDEQQEVTVWLDTGYAPLNEAISGDLEKGLPGGRLIEIFGPPSAGKTAIATAVMKSAQQMGGIAMFNDHERSFDIGLGVALGLDPTPGRWVYKMPRTFEQSIDDTVKLARAIRAKKAIPDEAPIVAVFDSLASMVPQSKLMDDKGEMRESSSMGMHDNLALAKATSTSFPALMQHASELNICLIFLNQQRQKPGVAYGDPTTTPGGNAPEFFASVRIQLSRRVEKDKKTKEVEGQAITAVCKKNKVNRPFLSAEWDFKFMEDGTGKFDVFEGTLEYMKAKGYIETSGSYVIWEGKSYHVGPLARKLEAEMTYKELVAVIVAAKDAAKAKKAT</sequence>
<evidence type="ECO:0000256" key="7">
    <source>
        <dbReference type="RuleBase" id="RU004527"/>
    </source>
</evidence>
<accession>A0A7G8Q4Q6</accession>
<dbReference type="RefSeq" id="WP_187057223.1">
    <property type="nucleotide sequence ID" value="NZ_CP060412.1"/>
</dbReference>
<gene>
    <name evidence="9" type="ORF">H8F01_00860</name>
</gene>
<dbReference type="GO" id="GO:0003697">
    <property type="term" value="F:single-stranded DNA binding"/>
    <property type="evidence" value="ECO:0007669"/>
    <property type="project" value="InterPro"/>
</dbReference>